<dbReference type="InterPro" id="IPR004839">
    <property type="entry name" value="Aminotransferase_I/II_large"/>
</dbReference>
<evidence type="ECO:0000313" key="7">
    <source>
        <dbReference type="Proteomes" id="UP000256337"/>
    </source>
</evidence>
<evidence type="ECO:0000256" key="4">
    <source>
        <dbReference type="ARBA" id="ARBA00022898"/>
    </source>
</evidence>
<evidence type="ECO:0000313" key="6">
    <source>
        <dbReference type="EMBL" id="REI24184.1"/>
    </source>
</evidence>
<dbReference type="PANTHER" id="PTHR13693">
    <property type="entry name" value="CLASS II AMINOTRANSFERASE/8-AMINO-7-OXONONANOATE SYNTHASE"/>
    <property type="match status" value="1"/>
</dbReference>
<gene>
    <name evidence="6" type="ORF">DOS76_02420</name>
</gene>
<dbReference type="AlphaFoldDB" id="A0AAX1RXI9"/>
<sequence length="377" mass="43807">MNLEQTLTDLKEKGLYRQLINIESISGKWLTIEGQRYINFTSNDYLGLGQLDFDPQDYARFLNQYGHHLSSSRLISGNSSVYHSLESRISQWLGFEACILLNSGYDANLVVFNSLKDQNILVFSDQKNHASLIDGIKLSSIEKVIFKHLDYDELEEHLALYQCVDMPKVIVSDRIFSTDGSIANLQRLIELKKRYDAWLIIDDSHGLGLHTLEHYTEIDIVTSSLSKAWGAHGGAILCSHTVKELIINKGRSLIYTSGLPTYQLYFIQHRFEYIQHANTRRKKLFGLSDYFNRQLQIYFPNQSISMSPIKNIVFESLHDAERIYRRLYNQKLFVSYLRYPTVQNPTLRISLSYFHDKDDIDILFKAMIDTMKEVKYV</sequence>
<comment type="cofactor">
    <cofactor evidence="1">
        <name>pyridoxal 5'-phosphate</name>
        <dbReference type="ChEBI" id="CHEBI:597326"/>
    </cofactor>
</comment>
<proteinExistence type="predicted"/>
<evidence type="ECO:0000256" key="1">
    <source>
        <dbReference type="ARBA" id="ARBA00001933"/>
    </source>
</evidence>
<keyword evidence="4" id="KW-0663">Pyridoxal phosphate</keyword>
<dbReference type="Gene3D" id="3.40.640.10">
    <property type="entry name" value="Type I PLP-dependent aspartate aminotransferase-like (Major domain)"/>
    <property type="match status" value="1"/>
</dbReference>
<dbReference type="Proteomes" id="UP000256337">
    <property type="component" value="Unassembled WGS sequence"/>
</dbReference>
<protein>
    <submittedName>
        <fullName evidence="6">8-amino-7-oxononanoate synthase</fullName>
    </submittedName>
</protein>
<dbReference type="Pfam" id="PF00155">
    <property type="entry name" value="Aminotran_1_2"/>
    <property type="match status" value="1"/>
</dbReference>
<dbReference type="EMBL" id="QKYD01000045">
    <property type="protein sequence ID" value="REI24184.1"/>
    <property type="molecule type" value="Genomic_DNA"/>
</dbReference>
<dbReference type="GO" id="GO:0030170">
    <property type="term" value="F:pyridoxal phosphate binding"/>
    <property type="evidence" value="ECO:0007669"/>
    <property type="project" value="InterPro"/>
</dbReference>
<organism evidence="6 7">
    <name type="scientific">Staphylococcus felis</name>
    <dbReference type="NCBI Taxonomy" id="46127"/>
    <lineage>
        <taxon>Bacteria</taxon>
        <taxon>Bacillati</taxon>
        <taxon>Bacillota</taxon>
        <taxon>Bacilli</taxon>
        <taxon>Bacillales</taxon>
        <taxon>Staphylococcaceae</taxon>
        <taxon>Staphylococcus</taxon>
    </lineage>
</organism>
<feature type="domain" description="Aminotransferase class I/classII large" evidence="5">
    <location>
        <begin position="37"/>
        <end position="364"/>
    </location>
</feature>
<dbReference type="RefSeq" id="WP_115856219.1">
    <property type="nucleotide sequence ID" value="NZ_CAJUZR010000034.1"/>
</dbReference>
<name>A0AAX1RXI9_9STAP</name>
<dbReference type="PANTHER" id="PTHR13693:SF100">
    <property type="entry name" value="8-AMINO-7-OXONONANOATE SYNTHASE"/>
    <property type="match status" value="1"/>
</dbReference>
<dbReference type="InterPro" id="IPR015424">
    <property type="entry name" value="PyrdxlP-dep_Trfase"/>
</dbReference>
<evidence type="ECO:0000259" key="5">
    <source>
        <dbReference type="Pfam" id="PF00155"/>
    </source>
</evidence>
<keyword evidence="3" id="KW-0808">Transferase</keyword>
<reference evidence="6 7" key="1">
    <citation type="journal article" date="2018" name="Vet. Microbiol.">
        <title>Characterisation of Staphylococcus felis isolated from cats using whole genome sequencing.</title>
        <authorList>
            <person name="Worthing K."/>
            <person name="Pang S."/>
            <person name="Trott D.J."/>
            <person name="Abraham S."/>
            <person name="Coombs G.W."/>
            <person name="Jordan D."/>
            <person name="McIntyre L."/>
            <person name="Davies M.R."/>
            <person name="Norris J."/>
        </authorList>
    </citation>
    <scope>NUCLEOTIDE SEQUENCE [LARGE SCALE GENOMIC DNA]</scope>
    <source>
        <strain evidence="6 7">F25</strain>
    </source>
</reference>
<evidence type="ECO:0000256" key="2">
    <source>
        <dbReference type="ARBA" id="ARBA00011738"/>
    </source>
</evidence>
<comment type="caution">
    <text evidence="6">The sequence shown here is derived from an EMBL/GenBank/DDBJ whole genome shotgun (WGS) entry which is preliminary data.</text>
</comment>
<comment type="subunit">
    <text evidence="2">Homodimer.</text>
</comment>
<dbReference type="InterPro" id="IPR050087">
    <property type="entry name" value="AON_synthase_class-II"/>
</dbReference>
<dbReference type="SUPFAM" id="SSF53383">
    <property type="entry name" value="PLP-dependent transferases"/>
    <property type="match status" value="1"/>
</dbReference>
<dbReference type="InterPro" id="IPR015421">
    <property type="entry name" value="PyrdxlP-dep_Trfase_major"/>
</dbReference>
<dbReference type="InterPro" id="IPR015422">
    <property type="entry name" value="PyrdxlP-dep_Trfase_small"/>
</dbReference>
<dbReference type="Gene3D" id="3.90.1150.10">
    <property type="entry name" value="Aspartate Aminotransferase, domain 1"/>
    <property type="match status" value="1"/>
</dbReference>
<dbReference type="GO" id="GO:0009102">
    <property type="term" value="P:biotin biosynthetic process"/>
    <property type="evidence" value="ECO:0007669"/>
    <property type="project" value="TreeGrafter"/>
</dbReference>
<accession>A0AAX1RXI9</accession>
<evidence type="ECO:0000256" key="3">
    <source>
        <dbReference type="ARBA" id="ARBA00022679"/>
    </source>
</evidence>
<dbReference type="GO" id="GO:0008710">
    <property type="term" value="F:8-amino-7-oxononanoate synthase activity"/>
    <property type="evidence" value="ECO:0007669"/>
    <property type="project" value="TreeGrafter"/>
</dbReference>